<reference evidence="3" key="1">
    <citation type="journal article" date="2021" name="Syst. Appl. Microbiol.">
        <title>Roseomonas hellenica sp. nov., isolated from roots of wild-growing Alkanna tinctoria.</title>
        <authorList>
            <person name="Rat A."/>
            <person name="Naranjo H.D."/>
            <person name="Lebbe L."/>
            <person name="Cnockaert M."/>
            <person name="Krigas N."/>
            <person name="Grigoriadou K."/>
            <person name="Maloupa E."/>
            <person name="Willems A."/>
        </authorList>
    </citation>
    <scope>NUCLEOTIDE SEQUENCE [LARGE SCALE GENOMIC DNA]</scope>
    <source>
        <strain evidence="3">LMG 31159</strain>
    </source>
</reference>
<accession>A0ABS5ED63</accession>
<keyword evidence="3" id="KW-1185">Reference proteome</keyword>
<feature type="transmembrane region" description="Helical" evidence="1">
    <location>
        <begin position="7"/>
        <end position="28"/>
    </location>
</feature>
<name>A0ABS5ED63_9PROT</name>
<evidence type="ECO:0000256" key="1">
    <source>
        <dbReference type="SAM" id="Phobius"/>
    </source>
</evidence>
<dbReference type="EMBL" id="JAAEDI010000004">
    <property type="protein sequence ID" value="MBR0648953.1"/>
    <property type="molecule type" value="Genomic_DNA"/>
</dbReference>
<comment type="caution">
    <text evidence="2">The sequence shown here is derived from an EMBL/GenBank/DDBJ whole genome shotgun (WGS) entry which is preliminary data.</text>
</comment>
<gene>
    <name evidence="2" type="ORF">GXW78_04715</name>
</gene>
<organism evidence="2 3">
    <name type="scientific">Neoroseomonas terrae</name>
    <dbReference type="NCBI Taxonomy" id="424799"/>
    <lineage>
        <taxon>Bacteria</taxon>
        <taxon>Pseudomonadati</taxon>
        <taxon>Pseudomonadota</taxon>
        <taxon>Alphaproteobacteria</taxon>
        <taxon>Acetobacterales</taxon>
        <taxon>Acetobacteraceae</taxon>
        <taxon>Neoroseomonas</taxon>
    </lineage>
</organism>
<feature type="transmembrane region" description="Helical" evidence="1">
    <location>
        <begin position="34"/>
        <end position="52"/>
    </location>
</feature>
<keyword evidence="1" id="KW-1133">Transmembrane helix</keyword>
<evidence type="ECO:0000313" key="2">
    <source>
        <dbReference type="EMBL" id="MBR0648953.1"/>
    </source>
</evidence>
<dbReference type="RefSeq" id="WP_211866485.1">
    <property type="nucleotide sequence ID" value="NZ_JAAEDI010000004.1"/>
</dbReference>
<evidence type="ECO:0008006" key="4">
    <source>
        <dbReference type="Google" id="ProtNLM"/>
    </source>
</evidence>
<protein>
    <recommendedName>
        <fullName evidence="4">GlsB/YeaQ/YmgE family stress response membrane protein</fullName>
    </recommendedName>
</protein>
<evidence type="ECO:0000313" key="3">
    <source>
        <dbReference type="Proteomes" id="UP000698752"/>
    </source>
</evidence>
<keyword evidence="1" id="KW-0472">Membrane</keyword>
<proteinExistence type="predicted"/>
<sequence length="61" mass="6259">MSQSSPIPVAVAGAAGAMIGRLAVSGWPVTSGDWFGVLALGAVVALGVYVVLRFMARRRQS</sequence>
<dbReference type="Proteomes" id="UP000698752">
    <property type="component" value="Unassembled WGS sequence"/>
</dbReference>
<keyword evidence="1" id="KW-0812">Transmembrane</keyword>